<organism evidence="1 2">
    <name type="scientific">Micromonospora acroterricola</name>
    <dbReference type="NCBI Taxonomy" id="2202421"/>
    <lineage>
        <taxon>Bacteria</taxon>
        <taxon>Bacillati</taxon>
        <taxon>Actinomycetota</taxon>
        <taxon>Actinomycetes</taxon>
        <taxon>Micromonosporales</taxon>
        <taxon>Micromonosporaceae</taxon>
        <taxon>Micromonospora</taxon>
    </lineage>
</organism>
<evidence type="ECO:0000313" key="1">
    <source>
        <dbReference type="EMBL" id="PWR12080.1"/>
    </source>
</evidence>
<dbReference type="Proteomes" id="UP000245410">
    <property type="component" value="Unassembled WGS sequence"/>
</dbReference>
<comment type="caution">
    <text evidence="1">The sequence shown here is derived from an EMBL/GenBank/DDBJ whole genome shotgun (WGS) entry which is preliminary data.</text>
</comment>
<dbReference type="RefSeq" id="WP_109816088.1">
    <property type="nucleotide sequence ID" value="NZ_QGKR01000116.1"/>
</dbReference>
<protein>
    <recommendedName>
        <fullName evidence="3">DUF4259 domain-containing protein</fullName>
    </recommendedName>
</protein>
<dbReference type="InterPro" id="IPR025355">
    <property type="entry name" value="DUF4259"/>
</dbReference>
<sequence length="140" mass="15015">MATWNVGPFDNDDAAEWCEQYEAAAPAERTEAVSRVLRRAILDSASLSDTAAAQAIAAATVVRQAHTGLPDVTTPHAPRFVDGAEYVDVTPVLLRLAAAAVELILREGSSWRRGWADDVEGDLAVEALERLYAALGDKQP</sequence>
<gene>
    <name evidence="1" type="ORF">DKT68_04045</name>
</gene>
<proteinExistence type="predicted"/>
<keyword evidence="2" id="KW-1185">Reference proteome</keyword>
<dbReference type="Pfam" id="PF14078">
    <property type="entry name" value="DUF4259"/>
    <property type="match status" value="1"/>
</dbReference>
<reference evidence="1 2" key="1">
    <citation type="submission" date="2018-05" db="EMBL/GenBank/DDBJ databases">
        <title>Micromonospora atacamensis sp. nov., a novel actinobacteria isolated from high altitude Atacama Desert soil.</title>
        <authorList>
            <person name="Carro L."/>
            <person name="Golinska P."/>
            <person name="Klenk H.-P."/>
            <person name="Goodfellow M."/>
        </authorList>
    </citation>
    <scope>NUCLEOTIDE SEQUENCE [LARGE SCALE GENOMIC DNA]</scope>
    <source>
        <strain evidence="1 2">5R2A7</strain>
    </source>
</reference>
<accession>A0A317DD36</accession>
<dbReference type="EMBL" id="QGKR01000116">
    <property type="protein sequence ID" value="PWR12080.1"/>
    <property type="molecule type" value="Genomic_DNA"/>
</dbReference>
<evidence type="ECO:0000313" key="2">
    <source>
        <dbReference type="Proteomes" id="UP000245410"/>
    </source>
</evidence>
<dbReference type="OrthoDB" id="73183at2"/>
<dbReference type="AlphaFoldDB" id="A0A317DD36"/>
<evidence type="ECO:0008006" key="3">
    <source>
        <dbReference type="Google" id="ProtNLM"/>
    </source>
</evidence>
<name>A0A317DD36_9ACTN</name>